<keyword evidence="5" id="KW-0342">GTP-binding</keyword>
<dbReference type="GO" id="GO:0005730">
    <property type="term" value="C:nucleolus"/>
    <property type="evidence" value="ECO:0007669"/>
    <property type="project" value="UniProtKB-SubCell"/>
</dbReference>
<dbReference type="AlphaFoldDB" id="A0A834C6J2"/>
<dbReference type="SUPFAM" id="SSF52540">
    <property type="entry name" value="P-loop containing nucleoside triphosphate hydrolases"/>
    <property type="match status" value="1"/>
</dbReference>
<dbReference type="Gene3D" id="1.10.1580.10">
    <property type="match status" value="1"/>
</dbReference>
<dbReference type="FunFam" id="1.10.1580.10:FF:000002">
    <property type="entry name" value="Guanine nucleotide-binding protein-like 3 (nucleolar)-like"/>
    <property type="match status" value="1"/>
</dbReference>
<evidence type="ECO:0000256" key="7">
    <source>
        <dbReference type="SAM" id="MobiDB-lite"/>
    </source>
</evidence>
<feature type="domain" description="CP-type G" evidence="8">
    <location>
        <begin position="154"/>
        <end position="340"/>
    </location>
</feature>
<proteinExistence type="predicted"/>
<evidence type="ECO:0000259" key="8">
    <source>
        <dbReference type="PROSITE" id="PS51721"/>
    </source>
</evidence>
<accession>A0A834C6J2</accession>
<dbReference type="CDD" id="cd04178">
    <property type="entry name" value="Nucleostemin_like"/>
    <property type="match status" value="1"/>
</dbReference>
<dbReference type="EMBL" id="WKFB01000512">
    <property type="protein sequence ID" value="KAF6720791.1"/>
    <property type="molecule type" value="Genomic_DNA"/>
</dbReference>
<evidence type="ECO:0000313" key="9">
    <source>
        <dbReference type="EMBL" id="KAF6720791.1"/>
    </source>
</evidence>
<dbReference type="InterPro" id="IPR006073">
    <property type="entry name" value="GTP-bd"/>
</dbReference>
<dbReference type="InterPro" id="IPR027417">
    <property type="entry name" value="P-loop_NTPase"/>
</dbReference>
<organism evidence="9 10">
    <name type="scientific">Oryzias melastigma</name>
    <name type="common">Marine medaka</name>
    <dbReference type="NCBI Taxonomy" id="30732"/>
    <lineage>
        <taxon>Eukaryota</taxon>
        <taxon>Metazoa</taxon>
        <taxon>Chordata</taxon>
        <taxon>Craniata</taxon>
        <taxon>Vertebrata</taxon>
        <taxon>Euteleostomi</taxon>
        <taxon>Actinopterygii</taxon>
        <taxon>Neopterygii</taxon>
        <taxon>Teleostei</taxon>
        <taxon>Neoteleostei</taxon>
        <taxon>Acanthomorphata</taxon>
        <taxon>Ovalentaria</taxon>
        <taxon>Atherinomorphae</taxon>
        <taxon>Beloniformes</taxon>
        <taxon>Adrianichthyidae</taxon>
        <taxon>Oryziinae</taxon>
        <taxon>Oryzias</taxon>
    </lineage>
</organism>
<comment type="caution">
    <text evidence="9">The sequence shown here is derived from an EMBL/GenBank/DDBJ whole genome shotgun (WGS) entry which is preliminary data.</text>
</comment>
<keyword evidence="4" id="KW-0175">Coiled coil</keyword>
<evidence type="ECO:0000256" key="5">
    <source>
        <dbReference type="ARBA" id="ARBA00023134"/>
    </source>
</evidence>
<gene>
    <name evidence="9" type="ORF">FQA47_008188</name>
</gene>
<evidence type="ECO:0000256" key="1">
    <source>
        <dbReference type="ARBA" id="ARBA00004604"/>
    </source>
</evidence>
<dbReference type="Pfam" id="PF08701">
    <property type="entry name" value="GN3L_Grn1"/>
    <property type="match status" value="1"/>
</dbReference>
<dbReference type="PROSITE" id="PS51721">
    <property type="entry name" value="G_CP"/>
    <property type="match status" value="1"/>
</dbReference>
<keyword evidence="6" id="KW-0539">Nucleus</keyword>
<dbReference type="PRINTS" id="PR00326">
    <property type="entry name" value="GTP1OBG"/>
</dbReference>
<evidence type="ECO:0000313" key="10">
    <source>
        <dbReference type="Proteomes" id="UP000646548"/>
    </source>
</evidence>
<reference evidence="9" key="1">
    <citation type="journal article" name="BMC Genomics">
        <title>Long-read sequencing and de novo genome assembly of marine medaka (Oryzias melastigma).</title>
        <authorList>
            <person name="Liang P."/>
            <person name="Saqib H.S.A."/>
            <person name="Ni X."/>
            <person name="Shen Y."/>
        </authorList>
    </citation>
    <scope>NUCLEOTIDE SEQUENCE</scope>
    <source>
        <strain evidence="9">Bigg-433</strain>
    </source>
</reference>
<keyword evidence="3" id="KW-0547">Nucleotide-binding</keyword>
<evidence type="ECO:0000256" key="3">
    <source>
        <dbReference type="ARBA" id="ARBA00022741"/>
    </source>
</evidence>
<comment type="subcellular location">
    <subcellularLocation>
        <location evidence="1">Nucleus</location>
        <location evidence="1">Nucleolus</location>
    </subcellularLocation>
</comment>
<dbReference type="Pfam" id="PF01926">
    <property type="entry name" value="MMR_HSR1"/>
    <property type="match status" value="1"/>
</dbReference>
<feature type="region of interest" description="Disordered" evidence="7">
    <location>
        <begin position="497"/>
        <end position="539"/>
    </location>
</feature>
<dbReference type="Proteomes" id="UP000646548">
    <property type="component" value="Unassembled WGS sequence"/>
</dbReference>
<evidence type="ECO:0000256" key="4">
    <source>
        <dbReference type="ARBA" id="ARBA00023054"/>
    </source>
</evidence>
<protein>
    <recommendedName>
        <fullName evidence="2">Guanine nucleotide-binding protein-like 3</fullName>
    </recommendedName>
</protein>
<dbReference type="InterPro" id="IPR030378">
    <property type="entry name" value="G_CP_dom"/>
</dbReference>
<feature type="region of interest" description="Disordered" evidence="7">
    <location>
        <begin position="1"/>
        <end position="120"/>
    </location>
</feature>
<evidence type="ECO:0000256" key="6">
    <source>
        <dbReference type="ARBA" id="ARBA00023242"/>
    </source>
</evidence>
<feature type="compositionally biased region" description="Basic and acidic residues" evidence="7">
    <location>
        <begin position="57"/>
        <end position="96"/>
    </location>
</feature>
<evidence type="ECO:0000256" key="2">
    <source>
        <dbReference type="ARBA" id="ARBA00016532"/>
    </source>
</evidence>
<dbReference type="InterPro" id="IPR014813">
    <property type="entry name" value="Gnl3_N_dom"/>
</dbReference>
<name>A0A834C6J2_ORYME</name>
<dbReference type="InterPro" id="IPR050755">
    <property type="entry name" value="TRAFAC_YlqF/YawG_RiboMat"/>
</dbReference>
<dbReference type="PANTHER" id="PTHR11089:SF11">
    <property type="entry name" value="GUANINE NUCLEOTIDE-BINDING PROTEIN-LIKE 3"/>
    <property type="match status" value="1"/>
</dbReference>
<dbReference type="PANTHER" id="PTHR11089">
    <property type="entry name" value="GTP-BINDING PROTEIN-RELATED"/>
    <property type="match status" value="1"/>
</dbReference>
<feature type="compositionally biased region" description="Basic residues" evidence="7">
    <location>
        <begin position="1"/>
        <end position="46"/>
    </location>
</feature>
<dbReference type="GO" id="GO:0005525">
    <property type="term" value="F:GTP binding"/>
    <property type="evidence" value="ECO:0007669"/>
    <property type="project" value="UniProtKB-KW"/>
</dbReference>
<dbReference type="InterPro" id="IPR023179">
    <property type="entry name" value="GTP-bd_ortho_bundle_sf"/>
</dbReference>
<dbReference type="Gene3D" id="3.40.50.300">
    <property type="entry name" value="P-loop containing nucleotide triphosphate hydrolases"/>
    <property type="match status" value="1"/>
</dbReference>
<sequence length="563" mass="62579">MKRPKLKKASKRLSCSKRYKIQRKVREHHRKLRKEAKKKGVGKRVKKDPGVPSSAPFKEEVLREAEQRKLQIEEEKERQRQAKKEERAKKRKKEETESNETGPKVKKARKDDAAKKQAAANKSSKQFLCAELNKVKMFDSKRLLLQIQLHSSSVNLLQVIDASDVIIEVLDARDPLGSRCPELEEAVLQREGNKKILLLLNKIDLVPKENVAKWVEFLQKEFPVVAFKASTLIQDKTVKAKKSRIVASNDILDRSRGVACFGSSCLTDLLMNFVTKTENETKLKVGIVGFPNVGKSSLINSLKGVLACNAGVKRGMTKSMQEVHISKTVKLIDSPGIVASPSNPPASMALRSLQVEEGQDSVLEAAQTLIKQCDKTQVMLQYNVPDYRNSLEFLTMLAKKRGFLQKGGVPDTQQAAAIFLSDWTGAKLSYHCKVPGKHTPPAYLTDAVVTEMQNGWNLKKLKTGNEETLKGVKFPNPASSISFISKGPTSGVLRVSEEQPSAATAAEEKQSDEAVDSNEAVENPEKTSQSKKPKKVQFQSSALEVNLTATSTDDAYDFNAHFK</sequence>